<dbReference type="GO" id="GO:0030688">
    <property type="term" value="C:preribosome, small subunit precursor"/>
    <property type="evidence" value="ECO:0007669"/>
    <property type="project" value="InterPro"/>
</dbReference>
<dbReference type="Proteomes" id="UP001461498">
    <property type="component" value="Unassembled WGS sequence"/>
</dbReference>
<evidence type="ECO:0000256" key="3">
    <source>
        <dbReference type="ARBA" id="ARBA00023242"/>
    </source>
</evidence>
<sequence>MGKQRRKREKYHYSSKEENDMEVQPSEPSESQEVSDFKVTVPDDLFKNIKIDIDDVNKNLTEDDSKSTRSVKSISKSIKSFKRSLDVHLKKNEKRTLRRNLFLNKLKLSYNENGKQKKKGKSSLLSISEMDKHLPSVDMVFHKPSSQPKLEKQENEVAIKKPKGIMKAKDRKKANLNNLNEFKKILNDQKYKSNPLDVLTSRIEEKVFNEEL</sequence>
<dbReference type="Pfam" id="PF15341">
    <property type="entry name" value="SLX9"/>
    <property type="match status" value="1"/>
</dbReference>
<organism evidence="5 6">
    <name type="scientific">Rhynocoris fuscipes</name>
    <dbReference type="NCBI Taxonomy" id="488301"/>
    <lineage>
        <taxon>Eukaryota</taxon>
        <taxon>Metazoa</taxon>
        <taxon>Ecdysozoa</taxon>
        <taxon>Arthropoda</taxon>
        <taxon>Hexapoda</taxon>
        <taxon>Insecta</taxon>
        <taxon>Pterygota</taxon>
        <taxon>Neoptera</taxon>
        <taxon>Paraneoptera</taxon>
        <taxon>Hemiptera</taxon>
        <taxon>Heteroptera</taxon>
        <taxon>Panheteroptera</taxon>
        <taxon>Cimicomorpha</taxon>
        <taxon>Reduviidae</taxon>
        <taxon>Harpactorinae</taxon>
        <taxon>Harpactorini</taxon>
        <taxon>Rhynocoris</taxon>
    </lineage>
</organism>
<evidence type="ECO:0000256" key="2">
    <source>
        <dbReference type="ARBA" id="ARBA00011022"/>
    </source>
</evidence>
<feature type="compositionally biased region" description="Basic residues" evidence="4">
    <location>
        <begin position="1"/>
        <end position="10"/>
    </location>
</feature>
<keyword evidence="6" id="KW-1185">Reference proteome</keyword>
<protein>
    <submittedName>
        <fullName evidence="5">Uncharacterized protein</fullName>
    </submittedName>
</protein>
<dbReference type="GO" id="GO:0000462">
    <property type="term" value="P:maturation of SSU-rRNA from tricistronic rRNA transcript (SSU-rRNA, 5.8S rRNA, LSU-rRNA)"/>
    <property type="evidence" value="ECO:0007669"/>
    <property type="project" value="InterPro"/>
</dbReference>
<evidence type="ECO:0000313" key="5">
    <source>
        <dbReference type="EMBL" id="KAK9499937.1"/>
    </source>
</evidence>
<dbReference type="InterPro" id="IPR028160">
    <property type="entry name" value="Slx9-like"/>
</dbReference>
<proteinExistence type="inferred from homology"/>
<dbReference type="EMBL" id="JAPXFL010000011">
    <property type="protein sequence ID" value="KAK9499937.1"/>
    <property type="molecule type" value="Genomic_DNA"/>
</dbReference>
<keyword evidence="3" id="KW-0539">Nucleus</keyword>
<feature type="region of interest" description="Disordered" evidence="4">
    <location>
        <begin position="1"/>
        <end position="36"/>
    </location>
</feature>
<accession>A0AAW1CNG4</accession>
<dbReference type="GO" id="GO:0005730">
    <property type="term" value="C:nucleolus"/>
    <property type="evidence" value="ECO:0007669"/>
    <property type="project" value="UniProtKB-SubCell"/>
</dbReference>
<name>A0AAW1CNG4_9HEMI</name>
<feature type="compositionally biased region" description="Low complexity" evidence="4">
    <location>
        <begin position="22"/>
        <end position="34"/>
    </location>
</feature>
<comment type="subcellular location">
    <subcellularLocation>
        <location evidence="1">Nucleus</location>
        <location evidence="1">Nucleolus</location>
    </subcellularLocation>
</comment>
<evidence type="ECO:0000256" key="1">
    <source>
        <dbReference type="ARBA" id="ARBA00004604"/>
    </source>
</evidence>
<comment type="similarity">
    <text evidence="2">Belongs to the SLX9 family.</text>
</comment>
<reference evidence="5 6" key="1">
    <citation type="submission" date="2022-12" db="EMBL/GenBank/DDBJ databases">
        <title>Chromosome-level genome assembly of true bugs.</title>
        <authorList>
            <person name="Ma L."/>
            <person name="Li H."/>
        </authorList>
    </citation>
    <scope>NUCLEOTIDE SEQUENCE [LARGE SCALE GENOMIC DNA]</scope>
    <source>
        <strain evidence="5">Lab_2022b</strain>
    </source>
</reference>
<dbReference type="GO" id="GO:0030686">
    <property type="term" value="C:90S preribosome"/>
    <property type="evidence" value="ECO:0007669"/>
    <property type="project" value="InterPro"/>
</dbReference>
<evidence type="ECO:0000256" key="4">
    <source>
        <dbReference type="SAM" id="MobiDB-lite"/>
    </source>
</evidence>
<evidence type="ECO:0000313" key="6">
    <source>
        <dbReference type="Proteomes" id="UP001461498"/>
    </source>
</evidence>
<dbReference type="AlphaFoldDB" id="A0AAW1CNG4"/>
<comment type="caution">
    <text evidence="5">The sequence shown here is derived from an EMBL/GenBank/DDBJ whole genome shotgun (WGS) entry which is preliminary data.</text>
</comment>
<gene>
    <name evidence="5" type="ORF">O3M35_002872</name>
</gene>